<reference evidence="1 2" key="1">
    <citation type="submission" date="2024-01" db="EMBL/GenBank/DDBJ databases">
        <title>Genome assemblies of Stephania.</title>
        <authorList>
            <person name="Yang L."/>
        </authorList>
    </citation>
    <scope>NUCLEOTIDE SEQUENCE [LARGE SCALE GENOMIC DNA]</scope>
    <source>
        <strain evidence="1">JXDWG</strain>
        <tissue evidence="1">Leaf</tissue>
    </source>
</reference>
<organism evidence="1 2">
    <name type="scientific">Stephania cephalantha</name>
    <dbReference type="NCBI Taxonomy" id="152367"/>
    <lineage>
        <taxon>Eukaryota</taxon>
        <taxon>Viridiplantae</taxon>
        <taxon>Streptophyta</taxon>
        <taxon>Embryophyta</taxon>
        <taxon>Tracheophyta</taxon>
        <taxon>Spermatophyta</taxon>
        <taxon>Magnoliopsida</taxon>
        <taxon>Ranunculales</taxon>
        <taxon>Menispermaceae</taxon>
        <taxon>Menispermoideae</taxon>
        <taxon>Cissampelideae</taxon>
        <taxon>Stephania</taxon>
    </lineage>
</organism>
<gene>
    <name evidence="1" type="ORF">Scep_000664</name>
</gene>
<dbReference type="EMBL" id="JBBNAG010000001">
    <property type="protein sequence ID" value="KAK9165473.1"/>
    <property type="molecule type" value="Genomic_DNA"/>
</dbReference>
<name>A0AAP0Q384_9MAGN</name>
<protein>
    <submittedName>
        <fullName evidence="1">Uncharacterized protein</fullName>
    </submittedName>
</protein>
<dbReference type="Proteomes" id="UP001419268">
    <property type="component" value="Unassembled WGS sequence"/>
</dbReference>
<keyword evidence="2" id="KW-1185">Reference proteome</keyword>
<proteinExistence type="predicted"/>
<comment type="caution">
    <text evidence="1">The sequence shown here is derived from an EMBL/GenBank/DDBJ whole genome shotgun (WGS) entry which is preliminary data.</text>
</comment>
<evidence type="ECO:0000313" key="1">
    <source>
        <dbReference type="EMBL" id="KAK9165473.1"/>
    </source>
</evidence>
<dbReference type="AlphaFoldDB" id="A0AAP0Q384"/>
<sequence length="70" mass="7802">MGGEYLHISQKHQPWESQFSSTMPSVITLAFCSSSRPKLGALPRQKELCPIGSPNLVVRRTLSKLRLPLP</sequence>
<evidence type="ECO:0000313" key="2">
    <source>
        <dbReference type="Proteomes" id="UP001419268"/>
    </source>
</evidence>
<accession>A0AAP0Q384</accession>